<keyword evidence="2 7" id="KW-0285">Flavoprotein</keyword>
<evidence type="ECO:0000256" key="1">
    <source>
        <dbReference type="ARBA" id="ARBA00001917"/>
    </source>
</evidence>
<dbReference type="InterPro" id="IPR012133">
    <property type="entry name" value="Alpha-hydoxy_acid_DH_FMN"/>
</dbReference>
<dbReference type="Proteomes" id="UP000660668">
    <property type="component" value="Unassembled WGS sequence"/>
</dbReference>
<name>A0A930VK03_9ACTN</name>
<evidence type="ECO:0000259" key="8">
    <source>
        <dbReference type="PROSITE" id="PS51349"/>
    </source>
</evidence>
<dbReference type="PIRSF" id="PIRSF000138">
    <property type="entry name" value="Al-hdrx_acd_dh"/>
    <property type="match status" value="1"/>
</dbReference>
<feature type="binding site" evidence="7">
    <location>
        <position position="172"/>
    </location>
    <ligand>
        <name>glyoxylate</name>
        <dbReference type="ChEBI" id="CHEBI:36655"/>
    </ligand>
</feature>
<dbReference type="PANTHER" id="PTHR10578:SF107">
    <property type="entry name" value="2-HYDROXYACID OXIDASE 1"/>
    <property type="match status" value="1"/>
</dbReference>
<dbReference type="PANTHER" id="PTHR10578">
    <property type="entry name" value="S -2-HYDROXY-ACID OXIDASE-RELATED"/>
    <property type="match status" value="1"/>
</dbReference>
<dbReference type="InterPro" id="IPR023989">
    <property type="entry name" value="MftD"/>
</dbReference>
<proteinExistence type="inferred from homology"/>
<organism evidence="9 10">
    <name type="scientific">Nocardioides agariphilus</name>
    <dbReference type="NCBI Taxonomy" id="433664"/>
    <lineage>
        <taxon>Bacteria</taxon>
        <taxon>Bacillati</taxon>
        <taxon>Actinomycetota</taxon>
        <taxon>Actinomycetes</taxon>
        <taxon>Propionibacteriales</taxon>
        <taxon>Nocardioidaceae</taxon>
        <taxon>Nocardioides</taxon>
    </lineage>
</organism>
<dbReference type="SUPFAM" id="SSF51395">
    <property type="entry name" value="FMN-linked oxidoreductases"/>
    <property type="match status" value="1"/>
</dbReference>
<dbReference type="CDD" id="cd02809">
    <property type="entry name" value="alpha_hydroxyacid_oxid_FMN"/>
    <property type="match status" value="1"/>
</dbReference>
<feature type="binding site" evidence="7">
    <location>
        <begin position="87"/>
        <end position="89"/>
    </location>
    <ligand>
        <name>FMN</name>
        <dbReference type="ChEBI" id="CHEBI:58210"/>
    </ligand>
</feature>
<keyword evidence="10" id="KW-1185">Reference proteome</keyword>
<dbReference type="InterPro" id="IPR013785">
    <property type="entry name" value="Aldolase_TIM"/>
</dbReference>
<keyword evidence="3 7" id="KW-0288">FMN</keyword>
<dbReference type="InterPro" id="IPR037396">
    <property type="entry name" value="FMN_HAD"/>
</dbReference>
<evidence type="ECO:0000256" key="4">
    <source>
        <dbReference type="ARBA" id="ARBA00023002"/>
    </source>
</evidence>
<feature type="binding site" evidence="7">
    <location>
        <position position="265"/>
    </location>
    <ligand>
        <name>FMN</name>
        <dbReference type="ChEBI" id="CHEBI:58210"/>
    </ligand>
</feature>
<evidence type="ECO:0000256" key="5">
    <source>
        <dbReference type="ARBA" id="ARBA00024042"/>
    </source>
</evidence>
<feature type="binding site" evidence="7">
    <location>
        <position position="135"/>
    </location>
    <ligand>
        <name>FMN</name>
        <dbReference type="ChEBI" id="CHEBI:58210"/>
    </ligand>
</feature>
<evidence type="ECO:0000256" key="6">
    <source>
        <dbReference type="PIRSR" id="PIRSR000138-1"/>
    </source>
</evidence>
<dbReference type="Pfam" id="PF01070">
    <property type="entry name" value="FMN_dh"/>
    <property type="match status" value="1"/>
</dbReference>
<evidence type="ECO:0000256" key="7">
    <source>
        <dbReference type="PIRSR" id="PIRSR000138-2"/>
    </source>
</evidence>
<dbReference type="GO" id="GO:0016491">
    <property type="term" value="F:oxidoreductase activity"/>
    <property type="evidence" value="ECO:0007669"/>
    <property type="project" value="UniProtKB-KW"/>
</dbReference>
<evidence type="ECO:0000256" key="3">
    <source>
        <dbReference type="ARBA" id="ARBA00022643"/>
    </source>
</evidence>
<feature type="binding site" evidence="7">
    <location>
        <begin position="320"/>
        <end position="324"/>
    </location>
    <ligand>
        <name>FMN</name>
        <dbReference type="ChEBI" id="CHEBI:58210"/>
    </ligand>
</feature>
<comment type="caution">
    <text evidence="9">The sequence shown here is derived from an EMBL/GenBank/DDBJ whole genome shotgun (WGS) entry which is preliminary data.</text>
</comment>
<dbReference type="AlphaFoldDB" id="A0A930VK03"/>
<evidence type="ECO:0000313" key="9">
    <source>
        <dbReference type="EMBL" id="MBF4766223.1"/>
    </source>
</evidence>
<dbReference type="InterPro" id="IPR000262">
    <property type="entry name" value="FMN-dep_DH"/>
</dbReference>
<evidence type="ECO:0000256" key="2">
    <source>
        <dbReference type="ARBA" id="ARBA00022630"/>
    </source>
</evidence>
<reference evidence="9" key="1">
    <citation type="submission" date="2020-11" db="EMBL/GenBank/DDBJ databases">
        <title>Nocardioides cynanchi sp. nov., isolated from soil of rhizosphere of Cynanchum wilfordii.</title>
        <authorList>
            <person name="Lee J.-S."/>
            <person name="Suh M.K."/>
            <person name="Kim J.-S."/>
        </authorList>
    </citation>
    <scope>NUCLEOTIDE SEQUENCE</scope>
    <source>
        <strain evidence="9">KCTC 19276</strain>
    </source>
</reference>
<feature type="binding site" evidence="7">
    <location>
        <position position="289"/>
    </location>
    <ligand>
        <name>glyoxylate</name>
        <dbReference type="ChEBI" id="CHEBI:36655"/>
    </ligand>
</feature>
<evidence type="ECO:0000313" key="10">
    <source>
        <dbReference type="Proteomes" id="UP000660668"/>
    </source>
</evidence>
<dbReference type="PROSITE" id="PS51349">
    <property type="entry name" value="FMN_HYDROXY_ACID_DH_2"/>
    <property type="match status" value="1"/>
</dbReference>
<dbReference type="EMBL" id="JADKPO010000001">
    <property type="protein sequence ID" value="MBF4766223.1"/>
    <property type="molecule type" value="Genomic_DNA"/>
</dbReference>
<comment type="cofactor">
    <cofactor evidence="1">
        <name>FMN</name>
        <dbReference type="ChEBI" id="CHEBI:58210"/>
    </cofactor>
</comment>
<feature type="binding site" evidence="7">
    <location>
        <position position="287"/>
    </location>
    <ligand>
        <name>FMN</name>
        <dbReference type="ChEBI" id="CHEBI:58210"/>
    </ligand>
</feature>
<protein>
    <submittedName>
        <fullName evidence="9">Mycofactocin biosynthesis FMN-dependent deaminase MftD</fullName>
    </submittedName>
</protein>
<feature type="active site" description="Proton acceptor" evidence="6">
    <location>
        <position position="289"/>
    </location>
</feature>
<sequence length="402" mass="43256">MRIKNPWAQNPWFESVAVAQERARKRLPQPVYGALVGGSERGQTLSENETAFRELGFAPHVAGQQAERSTQTRVLGEDVSLPVLISPTGVQAVHPDGEVAVARAAAARGTLMGLSNFASRSVEEVAAAAPRTLFQMYWTGERDVMVQRMERARQAGVSGLIATLDWSFSIGRDWGSPEIPERVDLRTMLRQAPHVLRRPRWLAAFARNGGFPDLTAPNLAPPGGPSPTFFGAYYEWMTTPPPSWDDVAWMVEQWAQLGGGTFVLKGVCRVDDARRAVDAGVSALSVSNHGGNNLDGTPAAIRMVKPVADSVGDQVEVLMDGGIRRGSDVVKAVALGARAVLIGRAYLWGLAANGQAGVENVLDILRGGIDSALMALGLSSVEELRSEHLLVPDGFHRVLGDR</sequence>
<feature type="binding site" evidence="7">
    <location>
        <begin position="343"/>
        <end position="344"/>
    </location>
    <ligand>
        <name>FMN</name>
        <dbReference type="ChEBI" id="CHEBI:58210"/>
    </ligand>
</feature>
<comment type="similarity">
    <text evidence="5">Belongs to the FMN-dependent alpha-hydroxy acid dehydrogenase family.</text>
</comment>
<feature type="binding site" evidence="7">
    <location>
        <position position="163"/>
    </location>
    <ligand>
        <name>FMN</name>
        <dbReference type="ChEBI" id="CHEBI:58210"/>
    </ligand>
</feature>
<feature type="binding site" evidence="7">
    <location>
        <position position="137"/>
    </location>
    <ligand>
        <name>glyoxylate</name>
        <dbReference type="ChEBI" id="CHEBI:36655"/>
    </ligand>
</feature>
<dbReference type="Gene3D" id="3.20.20.70">
    <property type="entry name" value="Aldolase class I"/>
    <property type="match status" value="1"/>
</dbReference>
<keyword evidence="4" id="KW-0560">Oxidoreductase</keyword>
<gene>
    <name evidence="9" type="primary">mftD</name>
    <name evidence="9" type="ORF">ISU10_00395</name>
</gene>
<feature type="binding site" evidence="7">
    <location>
        <position position="115"/>
    </location>
    <ligand>
        <name>FMN</name>
        <dbReference type="ChEBI" id="CHEBI:58210"/>
    </ligand>
</feature>
<accession>A0A930VK03</accession>
<dbReference type="NCBIfam" id="TIGR03966">
    <property type="entry name" value="actino_HemFlav"/>
    <property type="match status" value="1"/>
</dbReference>
<dbReference type="GO" id="GO:0010181">
    <property type="term" value="F:FMN binding"/>
    <property type="evidence" value="ECO:0007669"/>
    <property type="project" value="InterPro"/>
</dbReference>
<feature type="domain" description="FMN hydroxy acid dehydrogenase" evidence="8">
    <location>
        <begin position="8"/>
        <end position="394"/>
    </location>
</feature>